<evidence type="ECO:0000256" key="1">
    <source>
        <dbReference type="SAM" id="MobiDB-lite"/>
    </source>
</evidence>
<evidence type="ECO:0000313" key="2">
    <source>
        <dbReference type="EMBL" id="KAK5143969.1"/>
    </source>
</evidence>
<evidence type="ECO:0000313" key="3">
    <source>
        <dbReference type="Proteomes" id="UP001308179"/>
    </source>
</evidence>
<reference evidence="2 3" key="1">
    <citation type="submission" date="2023-08" db="EMBL/GenBank/DDBJ databases">
        <title>Black Yeasts Isolated from many extreme environments.</title>
        <authorList>
            <person name="Coleine C."/>
            <person name="Stajich J.E."/>
            <person name="Selbmann L."/>
        </authorList>
    </citation>
    <scope>NUCLEOTIDE SEQUENCE [LARGE SCALE GENOMIC DNA]</scope>
    <source>
        <strain evidence="2 3">CCFEE 5386</strain>
    </source>
</reference>
<proteinExistence type="predicted"/>
<dbReference type="EMBL" id="JAVRRR010000264">
    <property type="protein sequence ID" value="KAK5143969.1"/>
    <property type="molecule type" value="Genomic_DNA"/>
</dbReference>
<feature type="region of interest" description="Disordered" evidence="1">
    <location>
        <begin position="49"/>
        <end position="73"/>
    </location>
</feature>
<gene>
    <name evidence="2" type="ORF">LTR32_004007</name>
</gene>
<accession>A0ABR0L5V3</accession>
<comment type="caution">
    <text evidence="2">The sequence shown here is derived from an EMBL/GenBank/DDBJ whole genome shotgun (WGS) entry which is preliminary data.</text>
</comment>
<protein>
    <submittedName>
        <fullName evidence="2">Uncharacterized protein</fullName>
    </submittedName>
</protein>
<sequence length="248" mass="28189">MNTVVIHRTHDLLLAGFSRRKSPQYLPIFARAQLVRRPRRHPTAIDERFFTPSPQRNTGAAIRQPRRTSSRIQDFKKVEGNSASTQTRPRIKMHNIGDVGRASSRSRACDESDDGDQKIPNYESACTLTANFRSRRMAGAQQTEKPEKKDQGSGEVVLEINPRRQHNMMEVPGQQASGSRKMTGIEEHWQSERVHHRLHSRCGLVKKSSKSEEEAWVAWAIGSDRGGITIFPLRIRNGRTRIADTTML</sequence>
<name>A0ABR0L5V3_9PEZI</name>
<organism evidence="2 3">
    <name type="scientific">Rachicladosporium monterosium</name>
    <dbReference type="NCBI Taxonomy" id="1507873"/>
    <lineage>
        <taxon>Eukaryota</taxon>
        <taxon>Fungi</taxon>
        <taxon>Dikarya</taxon>
        <taxon>Ascomycota</taxon>
        <taxon>Pezizomycotina</taxon>
        <taxon>Dothideomycetes</taxon>
        <taxon>Dothideomycetidae</taxon>
        <taxon>Cladosporiales</taxon>
        <taxon>Cladosporiaceae</taxon>
        <taxon>Rachicladosporium</taxon>
    </lineage>
</organism>
<dbReference type="Proteomes" id="UP001308179">
    <property type="component" value="Unassembled WGS sequence"/>
</dbReference>
<keyword evidence="3" id="KW-1185">Reference proteome</keyword>